<proteinExistence type="inferred from homology"/>
<feature type="transmembrane region" description="Helical" evidence="7">
    <location>
        <begin position="126"/>
        <end position="146"/>
    </location>
</feature>
<evidence type="ECO:0000259" key="8">
    <source>
        <dbReference type="PROSITE" id="PS50928"/>
    </source>
</evidence>
<feature type="transmembrane region" description="Helical" evidence="7">
    <location>
        <begin position="88"/>
        <end position="114"/>
    </location>
</feature>
<evidence type="ECO:0000256" key="6">
    <source>
        <dbReference type="ARBA" id="ARBA00023136"/>
    </source>
</evidence>
<sequence length="314" mass="34092">MTAAATGLTAAGVAGTAPGERGRASRKESISALLYLLPSLIGVLLFLAIPIVVVVILSFFHWNLLNPARFVGGSNYVDIFKYDGMGHALLVTCYYVILNIPAQTVFALLLAMLLNRKLPATGFIRVIAVLPYLATPVAMALVWNWFFDPTTGVINTVLGMFGITGPAWLSSQGWAMPVVAWANIWQYVGYNMLFFMAGLQAVPHDLYEAASIDGAGSFKKFFSITLPLLRPTLLFVLVTGVIGSFQVFDTVYVMTNGGPGNATEVVNPLIYKTAFVGFRIGEASAMSVVLFIVILAVTILQFAYFNKRTTYEMT</sequence>
<dbReference type="PROSITE" id="PS50928">
    <property type="entry name" value="ABC_TM1"/>
    <property type="match status" value="1"/>
</dbReference>
<evidence type="ECO:0000256" key="3">
    <source>
        <dbReference type="ARBA" id="ARBA00022475"/>
    </source>
</evidence>
<dbReference type="Gene3D" id="1.10.3720.10">
    <property type="entry name" value="MetI-like"/>
    <property type="match status" value="1"/>
</dbReference>
<organism evidence="9 10">
    <name type="scientific">Microlunatus elymi</name>
    <dbReference type="NCBI Taxonomy" id="2596828"/>
    <lineage>
        <taxon>Bacteria</taxon>
        <taxon>Bacillati</taxon>
        <taxon>Actinomycetota</taxon>
        <taxon>Actinomycetes</taxon>
        <taxon>Propionibacteriales</taxon>
        <taxon>Propionibacteriaceae</taxon>
        <taxon>Microlunatus</taxon>
    </lineage>
</organism>
<keyword evidence="10" id="KW-1185">Reference proteome</keyword>
<gene>
    <name evidence="9" type="ORF">FOE78_11105</name>
</gene>
<dbReference type="CDD" id="cd06261">
    <property type="entry name" value="TM_PBP2"/>
    <property type="match status" value="1"/>
</dbReference>
<reference evidence="9 10" key="1">
    <citation type="submission" date="2019-07" db="EMBL/GenBank/DDBJ databases">
        <title>Microlunatus dokdonensis sp. nov. isolated from the rhizospheric soil of the wild plant Elymus tsukushiensis.</title>
        <authorList>
            <person name="Ghim S.-Y."/>
            <person name="Hwang Y.-J."/>
            <person name="Son J.-S."/>
            <person name="Shin J.-H."/>
        </authorList>
    </citation>
    <scope>NUCLEOTIDE SEQUENCE [LARGE SCALE GENOMIC DNA]</scope>
    <source>
        <strain evidence="9 10">KUDC0627</strain>
    </source>
</reference>
<keyword evidence="4 7" id="KW-0812">Transmembrane</keyword>
<evidence type="ECO:0000256" key="1">
    <source>
        <dbReference type="ARBA" id="ARBA00004651"/>
    </source>
</evidence>
<dbReference type="InterPro" id="IPR035906">
    <property type="entry name" value="MetI-like_sf"/>
</dbReference>
<protein>
    <submittedName>
        <fullName evidence="9">Sugar ABC transporter permease</fullName>
    </submittedName>
</protein>
<dbReference type="EMBL" id="CP041692">
    <property type="protein sequence ID" value="QDP96375.1"/>
    <property type="molecule type" value="Genomic_DNA"/>
</dbReference>
<dbReference type="SUPFAM" id="SSF161098">
    <property type="entry name" value="MetI-like"/>
    <property type="match status" value="1"/>
</dbReference>
<keyword evidence="6 7" id="KW-0472">Membrane</keyword>
<comment type="subcellular location">
    <subcellularLocation>
        <location evidence="1 7">Cell membrane</location>
        <topology evidence="1 7">Multi-pass membrane protein</topology>
    </subcellularLocation>
</comment>
<dbReference type="RefSeq" id="WP_143986341.1">
    <property type="nucleotide sequence ID" value="NZ_CP041692.1"/>
</dbReference>
<dbReference type="AlphaFoldDB" id="A0A516PYX1"/>
<evidence type="ECO:0000256" key="5">
    <source>
        <dbReference type="ARBA" id="ARBA00022989"/>
    </source>
</evidence>
<evidence type="ECO:0000256" key="2">
    <source>
        <dbReference type="ARBA" id="ARBA00022448"/>
    </source>
</evidence>
<dbReference type="OrthoDB" id="9804439at2"/>
<dbReference type="Pfam" id="PF00528">
    <property type="entry name" value="BPD_transp_1"/>
    <property type="match status" value="1"/>
</dbReference>
<dbReference type="PANTHER" id="PTHR30193">
    <property type="entry name" value="ABC TRANSPORTER PERMEASE PROTEIN"/>
    <property type="match status" value="1"/>
</dbReference>
<accession>A0A516PYX1</accession>
<dbReference type="GO" id="GO:0005886">
    <property type="term" value="C:plasma membrane"/>
    <property type="evidence" value="ECO:0007669"/>
    <property type="project" value="UniProtKB-SubCell"/>
</dbReference>
<dbReference type="KEGG" id="mik:FOE78_11105"/>
<keyword evidence="2 7" id="KW-0813">Transport</keyword>
<keyword evidence="5 7" id="KW-1133">Transmembrane helix</keyword>
<evidence type="ECO:0000256" key="4">
    <source>
        <dbReference type="ARBA" id="ARBA00022692"/>
    </source>
</evidence>
<feature type="transmembrane region" description="Helical" evidence="7">
    <location>
        <begin position="228"/>
        <end position="248"/>
    </location>
</feature>
<feature type="domain" description="ABC transmembrane type-1" evidence="8">
    <location>
        <begin position="89"/>
        <end position="301"/>
    </location>
</feature>
<dbReference type="InterPro" id="IPR051393">
    <property type="entry name" value="ABC_transporter_permease"/>
</dbReference>
<dbReference type="GO" id="GO:0055085">
    <property type="term" value="P:transmembrane transport"/>
    <property type="evidence" value="ECO:0007669"/>
    <property type="project" value="InterPro"/>
</dbReference>
<name>A0A516PYX1_9ACTN</name>
<evidence type="ECO:0000313" key="10">
    <source>
        <dbReference type="Proteomes" id="UP000319263"/>
    </source>
</evidence>
<feature type="transmembrane region" description="Helical" evidence="7">
    <location>
        <begin position="285"/>
        <end position="305"/>
    </location>
</feature>
<comment type="similarity">
    <text evidence="7">Belongs to the binding-protein-dependent transport system permease family.</text>
</comment>
<dbReference type="InterPro" id="IPR000515">
    <property type="entry name" value="MetI-like"/>
</dbReference>
<dbReference type="PANTHER" id="PTHR30193:SF37">
    <property type="entry name" value="INNER MEMBRANE ABC TRANSPORTER PERMEASE PROTEIN YCJO"/>
    <property type="match status" value="1"/>
</dbReference>
<evidence type="ECO:0000256" key="7">
    <source>
        <dbReference type="RuleBase" id="RU363032"/>
    </source>
</evidence>
<evidence type="ECO:0000313" key="9">
    <source>
        <dbReference type="EMBL" id="QDP96375.1"/>
    </source>
</evidence>
<feature type="transmembrane region" description="Helical" evidence="7">
    <location>
        <begin position="33"/>
        <end position="60"/>
    </location>
</feature>
<keyword evidence="3" id="KW-1003">Cell membrane</keyword>
<dbReference type="Proteomes" id="UP000319263">
    <property type="component" value="Chromosome"/>
</dbReference>